<dbReference type="InterPro" id="IPR009072">
    <property type="entry name" value="Histone-fold"/>
</dbReference>
<dbReference type="PRINTS" id="PR00615">
    <property type="entry name" value="CCAATSUBUNTA"/>
</dbReference>
<evidence type="ECO:0000256" key="3">
    <source>
        <dbReference type="ARBA" id="ARBA00023163"/>
    </source>
</evidence>
<dbReference type="GO" id="GO:0000978">
    <property type="term" value="F:RNA polymerase II cis-regulatory region sequence-specific DNA binding"/>
    <property type="evidence" value="ECO:0007669"/>
    <property type="project" value="TreeGrafter"/>
</dbReference>
<dbReference type="GO" id="GO:0001228">
    <property type="term" value="F:DNA-binding transcription activator activity, RNA polymerase II-specific"/>
    <property type="evidence" value="ECO:0007669"/>
    <property type="project" value="InterPro"/>
</dbReference>
<dbReference type="GO" id="GO:0016602">
    <property type="term" value="C:CCAAT-binding factor complex"/>
    <property type="evidence" value="ECO:0007669"/>
    <property type="project" value="InterPro"/>
</dbReference>
<name>A0A6A3AC02_HIBSY</name>
<dbReference type="Pfam" id="PF00808">
    <property type="entry name" value="CBFD_NFYB_HMF"/>
    <property type="match status" value="1"/>
</dbReference>
<evidence type="ECO:0000313" key="7">
    <source>
        <dbReference type="Proteomes" id="UP000436088"/>
    </source>
</evidence>
<evidence type="ECO:0000256" key="1">
    <source>
        <dbReference type="ARBA" id="ARBA00009053"/>
    </source>
</evidence>
<dbReference type="InterPro" id="IPR027113">
    <property type="entry name" value="Transc_fact_NFYB/HAP3"/>
</dbReference>
<dbReference type="SUPFAM" id="SSF47113">
    <property type="entry name" value="Histone-fold"/>
    <property type="match status" value="1"/>
</dbReference>
<evidence type="ECO:0000256" key="4">
    <source>
        <dbReference type="SAM" id="MobiDB-lite"/>
    </source>
</evidence>
<dbReference type="Proteomes" id="UP000436088">
    <property type="component" value="Unassembled WGS sequence"/>
</dbReference>
<evidence type="ECO:0000259" key="5">
    <source>
        <dbReference type="Pfam" id="PF00808"/>
    </source>
</evidence>
<feature type="compositionally biased region" description="Polar residues" evidence="4">
    <location>
        <begin position="61"/>
        <end position="75"/>
    </location>
</feature>
<dbReference type="GO" id="GO:0046982">
    <property type="term" value="F:protein heterodimerization activity"/>
    <property type="evidence" value="ECO:0007669"/>
    <property type="project" value="InterPro"/>
</dbReference>
<dbReference type="EMBL" id="VEPZ02001013">
    <property type="protein sequence ID" value="KAE8702044.1"/>
    <property type="molecule type" value="Genomic_DNA"/>
</dbReference>
<sequence length="253" mass="27247">MNGAKRSAEAVGCKNASVGERSALGGSTRVSGSRRSGRENVGLSNANIGENPMPRKPKGSFASSTTVHKTTNKSNPTPPEAREQDHFMPIANVIGIMRRVLPPLAKISDGGNETVQECVSELISFITGEANGRCQREQLKTVAAEDVLWAIGKLGFDDYVEQLTVFLNRYSEAENDKTSLRNEPVLKRGMIDGHAPPPPLNAPPFPVFLDANYAFAGRYNRIRDASVAAAATTTVGSCPQAPENKFDPFGQFK</sequence>
<comment type="similarity">
    <text evidence="1">Belongs to the NFYB/HAP3 subunit family.</text>
</comment>
<dbReference type="Gene3D" id="1.10.20.10">
    <property type="entry name" value="Histone, subunit A"/>
    <property type="match status" value="1"/>
</dbReference>
<dbReference type="InterPro" id="IPR003958">
    <property type="entry name" value="CBFA_NFYB_domain"/>
</dbReference>
<comment type="caution">
    <text evidence="6">The sequence shown here is derived from an EMBL/GenBank/DDBJ whole genome shotgun (WGS) entry which is preliminary data.</text>
</comment>
<organism evidence="6 7">
    <name type="scientific">Hibiscus syriacus</name>
    <name type="common">Rose of Sharon</name>
    <dbReference type="NCBI Taxonomy" id="106335"/>
    <lineage>
        <taxon>Eukaryota</taxon>
        <taxon>Viridiplantae</taxon>
        <taxon>Streptophyta</taxon>
        <taxon>Embryophyta</taxon>
        <taxon>Tracheophyta</taxon>
        <taxon>Spermatophyta</taxon>
        <taxon>Magnoliopsida</taxon>
        <taxon>eudicotyledons</taxon>
        <taxon>Gunneridae</taxon>
        <taxon>Pentapetalae</taxon>
        <taxon>rosids</taxon>
        <taxon>malvids</taxon>
        <taxon>Malvales</taxon>
        <taxon>Malvaceae</taxon>
        <taxon>Malvoideae</taxon>
        <taxon>Hibiscus</taxon>
    </lineage>
</organism>
<evidence type="ECO:0000313" key="6">
    <source>
        <dbReference type="EMBL" id="KAE8702044.1"/>
    </source>
</evidence>
<proteinExistence type="inferred from homology"/>
<accession>A0A6A3AC02</accession>
<dbReference type="CDD" id="cd22907">
    <property type="entry name" value="HFD_NFYB"/>
    <property type="match status" value="1"/>
</dbReference>
<reference evidence="6" key="1">
    <citation type="submission" date="2019-09" db="EMBL/GenBank/DDBJ databases">
        <title>Draft genome information of white flower Hibiscus syriacus.</title>
        <authorList>
            <person name="Kim Y.-M."/>
        </authorList>
    </citation>
    <scope>NUCLEOTIDE SEQUENCE [LARGE SCALE GENOMIC DNA]</scope>
    <source>
        <strain evidence="6">YM2019G1</strain>
    </source>
</reference>
<dbReference type="PANTHER" id="PTHR11064">
    <property type="entry name" value="CCAAT-BINDING TRANSCRIPTION FACTOR-RELATED"/>
    <property type="match status" value="1"/>
</dbReference>
<keyword evidence="7" id="KW-1185">Reference proteome</keyword>
<keyword evidence="3" id="KW-0804">Transcription</keyword>
<dbReference type="AlphaFoldDB" id="A0A6A3AC02"/>
<protein>
    <submittedName>
        <fullName evidence="6">Nuclear transcription factor Y subunit B-6</fullName>
    </submittedName>
</protein>
<keyword evidence="2" id="KW-0805">Transcription regulation</keyword>
<feature type="domain" description="Transcription factor CBF/NF-Y/archaeal histone" evidence="5">
    <location>
        <begin position="87"/>
        <end position="151"/>
    </location>
</feature>
<dbReference type="PANTHER" id="PTHR11064:SF115">
    <property type="entry name" value="NUCLEAR TRANSCRIPTION FACTOR Y SUBUNIT B-9"/>
    <property type="match status" value="1"/>
</dbReference>
<gene>
    <name evidence="6" type="ORF">F3Y22_tig00110503pilonHSYRG00637</name>
</gene>
<feature type="compositionally biased region" description="Low complexity" evidence="4">
    <location>
        <begin position="25"/>
        <end position="34"/>
    </location>
</feature>
<feature type="region of interest" description="Disordered" evidence="4">
    <location>
        <begin position="1"/>
        <end position="86"/>
    </location>
</feature>
<evidence type="ECO:0000256" key="2">
    <source>
        <dbReference type="ARBA" id="ARBA00023015"/>
    </source>
</evidence>